<dbReference type="GO" id="GO:0003723">
    <property type="term" value="F:RNA binding"/>
    <property type="evidence" value="ECO:0007669"/>
    <property type="project" value="UniProtKB-KW"/>
</dbReference>
<name>A0A1M2VGD6_TRAPU</name>
<evidence type="ECO:0000313" key="6">
    <source>
        <dbReference type="Proteomes" id="UP000184267"/>
    </source>
</evidence>
<comment type="caution">
    <text evidence="5">The sequence shown here is derived from an EMBL/GenBank/DDBJ whole genome shotgun (WGS) entry which is preliminary data.</text>
</comment>
<dbReference type="OrthoDB" id="2749055at2759"/>
<dbReference type="Proteomes" id="UP000184267">
    <property type="component" value="Unassembled WGS sequence"/>
</dbReference>
<dbReference type="PROSITE" id="PS50994">
    <property type="entry name" value="INTEGRASE"/>
    <property type="match status" value="1"/>
</dbReference>
<dbReference type="GO" id="GO:0015074">
    <property type="term" value="P:DNA integration"/>
    <property type="evidence" value="ECO:0007669"/>
    <property type="project" value="InterPro"/>
</dbReference>
<dbReference type="InterPro" id="IPR043128">
    <property type="entry name" value="Rev_trsase/Diguanyl_cyclase"/>
</dbReference>
<dbReference type="GO" id="GO:0003824">
    <property type="term" value="F:catalytic activity"/>
    <property type="evidence" value="ECO:0007669"/>
    <property type="project" value="UniProtKB-KW"/>
</dbReference>
<dbReference type="InterPro" id="IPR001584">
    <property type="entry name" value="Integrase_cat-core"/>
</dbReference>
<dbReference type="PANTHER" id="PTHR37984">
    <property type="entry name" value="PROTEIN CBG26694"/>
    <property type="match status" value="1"/>
</dbReference>
<dbReference type="Gene3D" id="3.30.70.270">
    <property type="match status" value="1"/>
</dbReference>
<dbReference type="PANTHER" id="PTHR37984:SF5">
    <property type="entry name" value="PROTEIN NYNRIN-LIKE"/>
    <property type="match status" value="1"/>
</dbReference>
<accession>A0A1M2VGD6</accession>
<organism evidence="5 6">
    <name type="scientific">Trametes pubescens</name>
    <name type="common">White-rot fungus</name>
    <dbReference type="NCBI Taxonomy" id="154538"/>
    <lineage>
        <taxon>Eukaryota</taxon>
        <taxon>Fungi</taxon>
        <taxon>Dikarya</taxon>
        <taxon>Basidiomycota</taxon>
        <taxon>Agaricomycotina</taxon>
        <taxon>Agaricomycetes</taxon>
        <taxon>Polyporales</taxon>
        <taxon>Polyporaceae</taxon>
        <taxon>Trametes</taxon>
    </lineage>
</organism>
<feature type="region of interest" description="Disordered" evidence="3">
    <location>
        <begin position="471"/>
        <end position="490"/>
    </location>
</feature>
<feature type="region of interest" description="Disordered" evidence="3">
    <location>
        <begin position="963"/>
        <end position="990"/>
    </location>
</feature>
<dbReference type="AlphaFoldDB" id="A0A1M2VGD6"/>
<evidence type="ECO:0000313" key="5">
    <source>
        <dbReference type="EMBL" id="OJT06660.1"/>
    </source>
</evidence>
<gene>
    <name evidence="5" type="ORF">TRAPUB_2487</name>
</gene>
<dbReference type="InterPro" id="IPR043502">
    <property type="entry name" value="DNA/RNA_pol_sf"/>
</dbReference>
<proteinExistence type="predicted"/>
<protein>
    <submittedName>
        <fullName evidence="5">Transposon Tf2-1 polyprotein</fullName>
    </submittedName>
</protein>
<evidence type="ECO:0000259" key="4">
    <source>
        <dbReference type="PROSITE" id="PS50994"/>
    </source>
</evidence>
<dbReference type="CDD" id="cd01647">
    <property type="entry name" value="RT_LTR"/>
    <property type="match status" value="1"/>
</dbReference>
<dbReference type="InterPro" id="IPR041588">
    <property type="entry name" value="Integrase_H2C2"/>
</dbReference>
<dbReference type="InterPro" id="IPR036397">
    <property type="entry name" value="RNaseH_sf"/>
</dbReference>
<feature type="compositionally biased region" description="Acidic residues" evidence="3">
    <location>
        <begin position="971"/>
        <end position="990"/>
    </location>
</feature>
<evidence type="ECO:0000256" key="3">
    <source>
        <dbReference type="SAM" id="MobiDB-lite"/>
    </source>
</evidence>
<dbReference type="Pfam" id="PF17919">
    <property type="entry name" value="RT_RNaseH_2"/>
    <property type="match status" value="1"/>
</dbReference>
<dbReference type="InterPro" id="IPR041577">
    <property type="entry name" value="RT_RNaseH_2"/>
</dbReference>
<dbReference type="Gene3D" id="3.30.420.10">
    <property type="entry name" value="Ribonuclease H-like superfamily/Ribonuclease H"/>
    <property type="match status" value="1"/>
</dbReference>
<feature type="domain" description="Integrase catalytic" evidence="4">
    <location>
        <begin position="648"/>
        <end position="802"/>
    </location>
</feature>
<keyword evidence="6" id="KW-1185">Reference proteome</keyword>
<dbReference type="EMBL" id="MNAD01001284">
    <property type="protein sequence ID" value="OJT06660.1"/>
    <property type="molecule type" value="Genomic_DNA"/>
</dbReference>
<keyword evidence="1" id="KW-0694">RNA-binding</keyword>
<dbReference type="InterPro" id="IPR050951">
    <property type="entry name" value="Retrovirus_Pol_polyprotein"/>
</dbReference>
<dbReference type="Gene3D" id="1.10.340.70">
    <property type="match status" value="1"/>
</dbReference>
<dbReference type="Pfam" id="PF17921">
    <property type="entry name" value="Integrase_H2C2"/>
    <property type="match status" value="1"/>
</dbReference>
<dbReference type="GO" id="GO:0005634">
    <property type="term" value="C:nucleus"/>
    <property type="evidence" value="ECO:0007669"/>
    <property type="project" value="UniProtKB-ARBA"/>
</dbReference>
<evidence type="ECO:0000256" key="1">
    <source>
        <dbReference type="ARBA" id="ARBA00022884"/>
    </source>
</evidence>
<dbReference type="OMA" id="GHRCTHE"/>
<dbReference type="SUPFAM" id="SSF53098">
    <property type="entry name" value="Ribonuclease H-like"/>
    <property type="match status" value="1"/>
</dbReference>
<reference evidence="5 6" key="1">
    <citation type="submission" date="2016-10" db="EMBL/GenBank/DDBJ databases">
        <title>Genome sequence of the basidiomycete white-rot fungus Trametes pubescens.</title>
        <authorList>
            <person name="Makela M.R."/>
            <person name="Granchi Z."/>
            <person name="Peng M."/>
            <person name="De Vries R.P."/>
            <person name="Grigoriev I."/>
            <person name="Riley R."/>
            <person name="Hilden K."/>
        </authorList>
    </citation>
    <scope>NUCLEOTIDE SEQUENCE [LARGE SCALE GENOMIC DNA]</scope>
    <source>
        <strain evidence="5 6">FBCC735</strain>
    </source>
</reference>
<keyword evidence="2" id="KW-0511">Multifunctional enzyme</keyword>
<dbReference type="SUPFAM" id="SSF56672">
    <property type="entry name" value="DNA/RNA polymerases"/>
    <property type="match status" value="1"/>
</dbReference>
<sequence length="990" mass="111822">MSDGEEVAIILSSPPSRPDSFTIDAFSFLSSDFNHENLDLLYLSACDPTILGTDSLADASFPYENFYQYTPDFDSLHFSSTAPSYYTQNHNTFSIHSHTRSNPLAFVPIYAATKKKYKPVAKRTKPHSGVPPFTEQLAESFAGRACGGILDLFVGYDERRLATISRDLTTFSTPFGARRLTTLPMGWTNSVPIFHDDLTYILQPEIPEFTQPFIDDVPARGPATRYELPDGGFETIPENAGIRRFVWEHLTNVNRIVQRVRYSGGTFSGTKSILCAAEYTVVGHRCTYAGRVPEPGNYDKVLNWGPCRSLSELTRKNAPFDWGPEQIAAQDDLKRALANSPALRPLDYKSAAEVILAVDTSKIAVGYLLAQCDLDKPSRRFYARFGSITLNDREAAYSQPKLELYGLFRSLKATKRLLIGIRNLVIEVDARYIRGMLNNPDEVPGASMNRWIVTILTFQFRLVHVPGVQHGPDGLSRRPPQPGDEPYEEEDEDWIDRLNGLLHLINPPAPLRIASAGTPVFTQTNADAQPVDIDIPRSTAAQLEDDRLCDVFRYLTTLTSPIMLTTEKERQAFTRQVLRFYTRGTQLFRHSPDGHNLLVLWPDQRLSILRQAHDNVGHKGVYATTALLAERFWWPHLQADVPPPITSFPAPPGVRWHVDTMHMPGPFKYYLHARCALTSFVKGRAVRRETGRVVGEWIFQDILCRWGAACEFITDNGTPFVAALDYLRKKYGITHIRISGYNSRANGIVKRPHYDMRQALFKAADGAQERWHQHVHNVQWANRITVRRRLGCSPFFAATGSHPLLPFDIVKATYLAPPPNAMPSTADLIASRARALARRAEDVDRLHTRVYNARVHAAHQLELKHPRSIRDFNFARGDLVLMRNKAIESALNRKMRPRYLGPYVILARNCSTAYIVCELNGAVLDRPIAAFRLVPYLARRTIDLAWLDDNTYLDISTARLREMEASHSQGDDEGEGTLDDEDFEQDAPER</sequence>
<dbReference type="Gene3D" id="3.10.10.10">
    <property type="entry name" value="HIV Type 1 Reverse Transcriptase, subunit A, domain 1"/>
    <property type="match status" value="1"/>
</dbReference>
<dbReference type="InterPro" id="IPR012337">
    <property type="entry name" value="RNaseH-like_sf"/>
</dbReference>
<evidence type="ECO:0000256" key="2">
    <source>
        <dbReference type="ARBA" id="ARBA00023268"/>
    </source>
</evidence>
<dbReference type="STRING" id="154538.A0A1M2VGD6"/>